<accession>A0A917LZZ8</accession>
<comment type="caution">
    <text evidence="1">The sequence shown here is derived from an EMBL/GenBank/DDBJ whole genome shotgun (WGS) entry which is preliminary data.</text>
</comment>
<reference evidence="1" key="2">
    <citation type="submission" date="2020-09" db="EMBL/GenBank/DDBJ databases">
        <authorList>
            <person name="Sun Q."/>
            <person name="Zhou Y."/>
        </authorList>
    </citation>
    <scope>NUCLEOTIDE SEQUENCE</scope>
    <source>
        <strain evidence="1">CGMCC 1.12754</strain>
    </source>
</reference>
<dbReference type="InterPro" id="IPR008554">
    <property type="entry name" value="Glutaredoxin-like"/>
</dbReference>
<proteinExistence type="predicted"/>
<sequence>MLNVVFYTKENCSLCEDASSLLTLLQNEYAFTIEERDIYTNDKWLEEYQLLIPFVKINKIELNCEQINLESLEGALKQETKSA</sequence>
<dbReference type="PANTHER" id="PTHR33558">
    <property type="entry name" value="GLUTAREDOXIN-LIKE PROTEIN C5ORF63 HOMOLOG"/>
    <property type="match status" value="1"/>
</dbReference>
<protein>
    <recommendedName>
        <fullName evidence="3">Glutaredoxin</fullName>
    </recommendedName>
</protein>
<dbReference type="SUPFAM" id="SSF52833">
    <property type="entry name" value="Thioredoxin-like"/>
    <property type="match status" value="1"/>
</dbReference>
<dbReference type="RefSeq" id="WP_188454088.1">
    <property type="nucleotide sequence ID" value="NZ_BMFR01000002.1"/>
</dbReference>
<dbReference type="EMBL" id="BMFR01000002">
    <property type="protein sequence ID" value="GGG66965.1"/>
    <property type="molecule type" value="Genomic_DNA"/>
</dbReference>
<organism evidence="1 2">
    <name type="scientific">Virgibacillus oceani</name>
    <dbReference type="NCBI Taxonomy" id="1479511"/>
    <lineage>
        <taxon>Bacteria</taxon>
        <taxon>Bacillati</taxon>
        <taxon>Bacillota</taxon>
        <taxon>Bacilli</taxon>
        <taxon>Bacillales</taxon>
        <taxon>Bacillaceae</taxon>
        <taxon>Virgibacillus</taxon>
    </lineage>
</organism>
<keyword evidence="2" id="KW-1185">Reference proteome</keyword>
<dbReference type="InterPro" id="IPR036249">
    <property type="entry name" value="Thioredoxin-like_sf"/>
</dbReference>
<evidence type="ECO:0008006" key="3">
    <source>
        <dbReference type="Google" id="ProtNLM"/>
    </source>
</evidence>
<dbReference type="Proteomes" id="UP000622860">
    <property type="component" value="Unassembled WGS sequence"/>
</dbReference>
<dbReference type="Pfam" id="PF05768">
    <property type="entry name" value="Glrx-like"/>
    <property type="match status" value="1"/>
</dbReference>
<evidence type="ECO:0000313" key="1">
    <source>
        <dbReference type="EMBL" id="GGG66965.1"/>
    </source>
</evidence>
<gene>
    <name evidence="1" type="ORF">GCM10011398_08330</name>
</gene>
<reference evidence="1" key="1">
    <citation type="journal article" date="2014" name="Int. J. Syst. Evol. Microbiol.">
        <title>Complete genome sequence of Corynebacterium casei LMG S-19264T (=DSM 44701T), isolated from a smear-ripened cheese.</title>
        <authorList>
            <consortium name="US DOE Joint Genome Institute (JGI-PGF)"/>
            <person name="Walter F."/>
            <person name="Albersmeier A."/>
            <person name="Kalinowski J."/>
            <person name="Ruckert C."/>
        </authorList>
    </citation>
    <scope>NUCLEOTIDE SEQUENCE</scope>
    <source>
        <strain evidence="1">CGMCC 1.12754</strain>
    </source>
</reference>
<dbReference type="AlphaFoldDB" id="A0A917LZZ8"/>
<dbReference type="PANTHER" id="PTHR33558:SF1">
    <property type="entry name" value="GLUTAREDOXIN-LIKE PROTEIN C5ORF63 HOMOLOG"/>
    <property type="match status" value="1"/>
</dbReference>
<evidence type="ECO:0000313" key="2">
    <source>
        <dbReference type="Proteomes" id="UP000622860"/>
    </source>
</evidence>
<name>A0A917LZZ8_9BACI</name>
<dbReference type="Gene3D" id="3.40.30.10">
    <property type="entry name" value="Glutaredoxin"/>
    <property type="match status" value="1"/>
</dbReference>
<dbReference type="InterPro" id="IPR052565">
    <property type="entry name" value="Glutaredoxin-like_YDR286C"/>
</dbReference>